<evidence type="ECO:0000313" key="2">
    <source>
        <dbReference type="Proteomes" id="UP001180845"/>
    </source>
</evidence>
<dbReference type="EMBL" id="JAVDXW010000001">
    <property type="protein sequence ID" value="MDR7302809.1"/>
    <property type="molecule type" value="Genomic_DNA"/>
</dbReference>
<reference evidence="1" key="1">
    <citation type="submission" date="2023-07" db="EMBL/GenBank/DDBJ databases">
        <title>Sequencing the genomes of 1000 actinobacteria strains.</title>
        <authorList>
            <person name="Klenk H.-P."/>
        </authorList>
    </citation>
    <scope>NUCLEOTIDE SEQUENCE</scope>
    <source>
        <strain evidence="1">DSM 45977</strain>
    </source>
</reference>
<proteinExistence type="predicted"/>
<name>A0AAE3ZFY5_9ACTN</name>
<evidence type="ECO:0000313" key="1">
    <source>
        <dbReference type="EMBL" id="MDR7302809.1"/>
    </source>
</evidence>
<gene>
    <name evidence="1" type="ORF">JOF55_002990</name>
</gene>
<dbReference type="Proteomes" id="UP001180845">
    <property type="component" value="Unassembled WGS sequence"/>
</dbReference>
<comment type="caution">
    <text evidence="1">The sequence shown here is derived from an EMBL/GenBank/DDBJ whole genome shotgun (WGS) entry which is preliminary data.</text>
</comment>
<protein>
    <submittedName>
        <fullName evidence="1">Uncharacterized protein</fullName>
    </submittedName>
</protein>
<keyword evidence="2" id="KW-1185">Reference proteome</keyword>
<accession>A0AAE3ZFY5</accession>
<organism evidence="1 2">
    <name type="scientific">Haloactinomyces albus</name>
    <dbReference type="NCBI Taxonomy" id="1352928"/>
    <lineage>
        <taxon>Bacteria</taxon>
        <taxon>Bacillati</taxon>
        <taxon>Actinomycetota</taxon>
        <taxon>Actinomycetes</taxon>
        <taxon>Actinopolysporales</taxon>
        <taxon>Actinopolysporaceae</taxon>
        <taxon>Haloactinomyces</taxon>
    </lineage>
</organism>
<dbReference type="AlphaFoldDB" id="A0AAE3ZFY5"/>
<sequence length="77" mass="8639">MSLPIAPPVPELRPEVWPRWLPGTHLRDPYTHWSRDRFGPGACGQPVMWAKPGHVATRRRCCPDCLRVLAATAGEGR</sequence>